<dbReference type="InterPro" id="IPR011989">
    <property type="entry name" value="ARM-like"/>
</dbReference>
<comment type="subcellular location">
    <subcellularLocation>
        <location evidence="1">Cytoplasm</location>
    </subcellularLocation>
</comment>
<gene>
    <name evidence="5" type="primary">BRAT1</name>
</gene>
<dbReference type="GO" id="GO:0005634">
    <property type="term" value="C:nucleus"/>
    <property type="evidence" value="ECO:0007669"/>
    <property type="project" value="TreeGrafter"/>
</dbReference>
<name>A0A8C3NIE1_GEOPR</name>
<feature type="compositionally biased region" description="Pro residues" evidence="4">
    <location>
        <begin position="1"/>
        <end position="10"/>
    </location>
</feature>
<dbReference type="Ensembl" id="ENSCPVT00000021292.2">
    <property type="protein sequence ID" value="ENSCPVP00000020371.1"/>
    <property type="gene ID" value="ENSCPVG00000014794.2"/>
</dbReference>
<dbReference type="InterPro" id="IPR038904">
    <property type="entry name" value="BRAT1"/>
</dbReference>
<comment type="similarity">
    <text evidence="3">Belongs to the BRAT1 family.</text>
</comment>
<dbReference type="PANTHER" id="PTHR21331">
    <property type="entry name" value="BRCA1-ASSOCIATED ATM ACTIVATOR 1"/>
    <property type="match status" value="1"/>
</dbReference>
<dbReference type="PANTHER" id="PTHR21331:SF2">
    <property type="entry name" value="BRCA1-ASSOCIATED ATM ACTIVATOR 1"/>
    <property type="match status" value="1"/>
</dbReference>
<dbReference type="GO" id="GO:0008283">
    <property type="term" value="P:cell population proliferation"/>
    <property type="evidence" value="ECO:0007669"/>
    <property type="project" value="InterPro"/>
</dbReference>
<dbReference type="InterPro" id="IPR016024">
    <property type="entry name" value="ARM-type_fold"/>
</dbReference>
<keyword evidence="2" id="KW-0963">Cytoplasm</keyword>
<dbReference type="AlphaFoldDB" id="A0A8C3NIE1"/>
<evidence type="ECO:0000313" key="5">
    <source>
        <dbReference type="Ensembl" id="ENSCPVP00000020371.1"/>
    </source>
</evidence>
<dbReference type="GeneID" id="115909179"/>
<sequence length="888" mass="97127">MATPPAPLATPPLRHSRCGRPGPARLGSVPVAPAMCDPQSRFVARARRRFAMTRECAVLLPGVCAALADPRQPGLDDTCLEKLLDWFRSLTWFDPTVELVQDNPCLTELLSSVLALPDPSPGILSFTLQLAGILASSESRFQHLQQEKLLGRLFGPEGPRGGAAWEDASVRSAWLKGVHSMLHHLPALHCLCSTGGMDVIFTLQGDPSLFVASAASQLLVHMLTFSLESETSKALSTKDCDWPGCAQMIVEHIRESLQSSSAPHIEQSLKLLSSLFGSCFGSCYAAWTEVLWLDIAKQIESFLLEETVQAQPLLANLLLNVARSPAFSGTEGNFWTLVTSALEHLTPVQAGPLAVGLLKLCKCPQDVRIQALTVLLQPMDCILRAASQPLECAGLLDESVSDPAAVESLLSSKTSCAGLLCQTLTHLEKLLSLKHLRVDLPCVSLLHSLMTILQFCNGFLSPASPLGSTISRNLINCFRVQKSALDVLAALSEKKECDTLIGNLFDVLLAYLQSPNTSPTVLKKTFQATSKWLVHLQELSSSNSQWPQTEKILEDVLVVLQKRLCSPCWEVRDSSLEFLTSMVKCLSDQKEFRQCLLSSEVLRLTENLLEDPESYVRASAVTAVGHLAPIACFAPESPVTGNQYNRESIVAKLQEILSTDSEGFPRRAVISIFTKWLREGCTGQLEDTEHFVSRVIQTVEHDLDWEVRLGGLELVEVFCSQTICQLSQCPYAPVSSAVPSSTPQNELLQVFCRAKLFGFLFGSLCDCDKPVGQRACDVLVGLRGHFYPMSTLENPQEIEDSPAGRGIAWLQRTLRQGSLAQNFPVDGDVGVDFQDPESMMLALGAIDLLELHDELNKSSDHVEESPQSLLQDILAAVGTIEDNEVDCY</sequence>
<dbReference type="RefSeq" id="XP_030814155.1">
    <property type="nucleotide sequence ID" value="XM_030958295.1"/>
</dbReference>
<dbReference type="GO" id="GO:0006974">
    <property type="term" value="P:DNA damage response"/>
    <property type="evidence" value="ECO:0007669"/>
    <property type="project" value="InterPro"/>
</dbReference>
<protein>
    <submittedName>
        <fullName evidence="5">BRCA1 associated ATM activator 1</fullName>
    </submittedName>
</protein>
<evidence type="ECO:0000256" key="3">
    <source>
        <dbReference type="ARBA" id="ARBA00061308"/>
    </source>
</evidence>
<organism evidence="5 6">
    <name type="scientific">Geospiza parvula</name>
    <name type="common">Small tree-finch</name>
    <name type="synonym">Camarhynchus parvulus</name>
    <dbReference type="NCBI Taxonomy" id="87175"/>
    <lineage>
        <taxon>Eukaryota</taxon>
        <taxon>Metazoa</taxon>
        <taxon>Chordata</taxon>
        <taxon>Craniata</taxon>
        <taxon>Vertebrata</taxon>
        <taxon>Euteleostomi</taxon>
        <taxon>Archelosauria</taxon>
        <taxon>Archosauria</taxon>
        <taxon>Dinosauria</taxon>
        <taxon>Saurischia</taxon>
        <taxon>Theropoda</taxon>
        <taxon>Coelurosauria</taxon>
        <taxon>Aves</taxon>
        <taxon>Neognathae</taxon>
        <taxon>Neoaves</taxon>
        <taxon>Telluraves</taxon>
        <taxon>Australaves</taxon>
        <taxon>Passeriformes</taxon>
        <taxon>Thraupidae</taxon>
        <taxon>Camarhynchus</taxon>
    </lineage>
</organism>
<dbReference type="SUPFAM" id="SSF48371">
    <property type="entry name" value="ARM repeat"/>
    <property type="match status" value="1"/>
</dbReference>
<evidence type="ECO:0000313" key="6">
    <source>
        <dbReference type="Proteomes" id="UP000694382"/>
    </source>
</evidence>
<feature type="region of interest" description="Disordered" evidence="4">
    <location>
        <begin position="1"/>
        <end position="20"/>
    </location>
</feature>
<evidence type="ECO:0000256" key="4">
    <source>
        <dbReference type="SAM" id="MobiDB-lite"/>
    </source>
</evidence>
<accession>A0A8C3NIE1</accession>
<dbReference type="CTD" id="221927"/>
<reference evidence="5" key="2">
    <citation type="submission" date="2025-08" db="UniProtKB">
        <authorList>
            <consortium name="Ensembl"/>
        </authorList>
    </citation>
    <scope>IDENTIFICATION</scope>
</reference>
<evidence type="ECO:0000256" key="1">
    <source>
        <dbReference type="ARBA" id="ARBA00004496"/>
    </source>
</evidence>
<reference evidence="5" key="3">
    <citation type="submission" date="2025-09" db="UniProtKB">
        <authorList>
            <consortium name="Ensembl"/>
        </authorList>
    </citation>
    <scope>IDENTIFICATION</scope>
</reference>
<dbReference type="GO" id="GO:0005737">
    <property type="term" value="C:cytoplasm"/>
    <property type="evidence" value="ECO:0007669"/>
    <property type="project" value="UniProtKB-SubCell"/>
</dbReference>
<dbReference type="Gene3D" id="1.25.10.10">
    <property type="entry name" value="Leucine-rich Repeat Variant"/>
    <property type="match status" value="1"/>
</dbReference>
<reference evidence="5" key="1">
    <citation type="submission" date="2020-02" db="EMBL/GenBank/DDBJ databases">
        <authorList>
            <person name="Enbody D E."/>
            <person name="Pettersson E M."/>
        </authorList>
    </citation>
    <scope>NUCLEOTIDE SEQUENCE [LARGE SCALE GENOMIC DNA]</scope>
</reference>
<proteinExistence type="inferred from homology"/>
<keyword evidence="6" id="KW-1185">Reference proteome</keyword>
<evidence type="ECO:0000256" key="2">
    <source>
        <dbReference type="ARBA" id="ARBA00022490"/>
    </source>
</evidence>
<dbReference type="Proteomes" id="UP000694382">
    <property type="component" value="Chromosome 14"/>
</dbReference>